<dbReference type="GO" id="GO:0046872">
    <property type="term" value="F:metal ion binding"/>
    <property type="evidence" value="ECO:0007669"/>
    <property type="project" value="UniProtKB-KW"/>
</dbReference>
<organism evidence="11 12">
    <name type="scientific">Thelephora terrestris</name>
    <dbReference type="NCBI Taxonomy" id="56493"/>
    <lineage>
        <taxon>Eukaryota</taxon>
        <taxon>Fungi</taxon>
        <taxon>Dikarya</taxon>
        <taxon>Basidiomycota</taxon>
        <taxon>Agaricomycotina</taxon>
        <taxon>Agaricomycetes</taxon>
        <taxon>Thelephorales</taxon>
        <taxon>Thelephoraceae</taxon>
        <taxon>Thelephora</taxon>
    </lineage>
</organism>
<evidence type="ECO:0000256" key="1">
    <source>
        <dbReference type="ARBA" id="ARBA00001947"/>
    </source>
</evidence>
<evidence type="ECO:0000259" key="9">
    <source>
        <dbReference type="Pfam" id="PF01431"/>
    </source>
</evidence>
<gene>
    <name evidence="11" type="ORF">BJ322DRAFT_1001077</name>
</gene>
<keyword evidence="5" id="KW-0378">Hydrolase</keyword>
<keyword evidence="6" id="KW-0862">Zinc</keyword>
<evidence type="ECO:0000313" key="11">
    <source>
        <dbReference type="EMBL" id="KAF9789873.1"/>
    </source>
</evidence>
<evidence type="ECO:0000256" key="4">
    <source>
        <dbReference type="ARBA" id="ARBA00022723"/>
    </source>
</evidence>
<protein>
    <submittedName>
        <fullName evidence="11">Metalloprotease</fullName>
    </submittedName>
</protein>
<dbReference type="PANTHER" id="PTHR11733:SF167">
    <property type="entry name" value="FI17812P1-RELATED"/>
    <property type="match status" value="1"/>
</dbReference>
<evidence type="ECO:0000256" key="3">
    <source>
        <dbReference type="ARBA" id="ARBA00022670"/>
    </source>
</evidence>
<evidence type="ECO:0000259" key="10">
    <source>
        <dbReference type="Pfam" id="PF05649"/>
    </source>
</evidence>
<keyword evidence="4" id="KW-0479">Metal-binding</keyword>
<keyword evidence="8" id="KW-1133">Transmembrane helix</keyword>
<dbReference type="InterPro" id="IPR008753">
    <property type="entry name" value="Peptidase_M13_N"/>
</dbReference>
<name>A0A9P6HM15_9AGAM</name>
<dbReference type="EMBL" id="WIUZ02000003">
    <property type="protein sequence ID" value="KAF9789873.1"/>
    <property type="molecule type" value="Genomic_DNA"/>
</dbReference>
<proteinExistence type="inferred from homology"/>
<comment type="similarity">
    <text evidence="2">Belongs to the peptidase M13 family.</text>
</comment>
<evidence type="ECO:0000313" key="12">
    <source>
        <dbReference type="Proteomes" id="UP000736335"/>
    </source>
</evidence>
<evidence type="ECO:0000256" key="5">
    <source>
        <dbReference type="ARBA" id="ARBA00022801"/>
    </source>
</evidence>
<dbReference type="Gene3D" id="1.10.1380.10">
    <property type="entry name" value="Neutral endopeptidase , domain2"/>
    <property type="match status" value="2"/>
</dbReference>
<reference evidence="11" key="2">
    <citation type="submission" date="2020-11" db="EMBL/GenBank/DDBJ databases">
        <authorList>
            <consortium name="DOE Joint Genome Institute"/>
            <person name="Kuo A."/>
            <person name="Miyauchi S."/>
            <person name="Kiss E."/>
            <person name="Drula E."/>
            <person name="Kohler A."/>
            <person name="Sanchez-Garcia M."/>
            <person name="Andreopoulos B."/>
            <person name="Barry K.W."/>
            <person name="Bonito G."/>
            <person name="Buee M."/>
            <person name="Carver A."/>
            <person name="Chen C."/>
            <person name="Cichocki N."/>
            <person name="Clum A."/>
            <person name="Culley D."/>
            <person name="Crous P.W."/>
            <person name="Fauchery L."/>
            <person name="Girlanda M."/>
            <person name="Hayes R."/>
            <person name="Keri Z."/>
            <person name="Labutti K."/>
            <person name="Lipzen A."/>
            <person name="Lombard V."/>
            <person name="Magnuson J."/>
            <person name="Maillard F."/>
            <person name="Morin E."/>
            <person name="Murat C."/>
            <person name="Nolan M."/>
            <person name="Ohm R."/>
            <person name="Pangilinan J."/>
            <person name="Pereira M."/>
            <person name="Perotto S."/>
            <person name="Peter M."/>
            <person name="Riley R."/>
            <person name="Sitrit Y."/>
            <person name="Stielow B."/>
            <person name="Szollosi G."/>
            <person name="Zifcakova L."/>
            <person name="Stursova M."/>
            <person name="Spatafora J.W."/>
            <person name="Tedersoo L."/>
            <person name="Vaario L.-M."/>
            <person name="Yamada A."/>
            <person name="Yan M."/>
            <person name="Wang P."/>
            <person name="Xu J."/>
            <person name="Bruns T."/>
            <person name="Baldrian P."/>
            <person name="Vilgalys R."/>
            <person name="Henrissat B."/>
            <person name="Grigoriev I.V."/>
            <person name="Hibbett D."/>
            <person name="Nagy L.G."/>
            <person name="Martin F.M."/>
        </authorList>
    </citation>
    <scope>NUCLEOTIDE SEQUENCE</scope>
    <source>
        <strain evidence="11">UH-Tt-Lm1</strain>
    </source>
</reference>
<dbReference type="GO" id="GO:0005886">
    <property type="term" value="C:plasma membrane"/>
    <property type="evidence" value="ECO:0007669"/>
    <property type="project" value="TreeGrafter"/>
</dbReference>
<comment type="caution">
    <text evidence="11">The sequence shown here is derived from an EMBL/GenBank/DDBJ whole genome shotgun (WGS) entry which is preliminary data.</text>
</comment>
<dbReference type="InterPro" id="IPR042089">
    <property type="entry name" value="Peptidase_M13_dom_2"/>
</dbReference>
<evidence type="ECO:0000256" key="7">
    <source>
        <dbReference type="ARBA" id="ARBA00023049"/>
    </source>
</evidence>
<feature type="domain" description="Peptidase M13 C-terminal" evidence="9">
    <location>
        <begin position="641"/>
        <end position="848"/>
    </location>
</feature>
<reference evidence="11" key="1">
    <citation type="journal article" date="2020" name="Nat. Commun.">
        <title>Large-scale genome sequencing of mycorrhizal fungi provides insights into the early evolution of symbiotic traits.</title>
        <authorList>
            <person name="Miyauchi S."/>
            <person name="Kiss E."/>
            <person name="Kuo A."/>
            <person name="Drula E."/>
            <person name="Kohler A."/>
            <person name="Sanchez-Garcia M."/>
            <person name="Morin E."/>
            <person name="Andreopoulos B."/>
            <person name="Barry K.W."/>
            <person name="Bonito G."/>
            <person name="Buee M."/>
            <person name="Carver A."/>
            <person name="Chen C."/>
            <person name="Cichocki N."/>
            <person name="Clum A."/>
            <person name="Culley D."/>
            <person name="Crous P.W."/>
            <person name="Fauchery L."/>
            <person name="Girlanda M."/>
            <person name="Hayes R.D."/>
            <person name="Keri Z."/>
            <person name="LaButti K."/>
            <person name="Lipzen A."/>
            <person name="Lombard V."/>
            <person name="Magnuson J."/>
            <person name="Maillard F."/>
            <person name="Murat C."/>
            <person name="Nolan M."/>
            <person name="Ohm R.A."/>
            <person name="Pangilinan J."/>
            <person name="Pereira M.F."/>
            <person name="Perotto S."/>
            <person name="Peter M."/>
            <person name="Pfister S."/>
            <person name="Riley R."/>
            <person name="Sitrit Y."/>
            <person name="Stielow J.B."/>
            <person name="Szollosi G."/>
            <person name="Zifcakova L."/>
            <person name="Stursova M."/>
            <person name="Spatafora J.W."/>
            <person name="Tedersoo L."/>
            <person name="Vaario L.M."/>
            <person name="Yamada A."/>
            <person name="Yan M."/>
            <person name="Wang P."/>
            <person name="Xu J."/>
            <person name="Bruns T."/>
            <person name="Baldrian P."/>
            <person name="Vilgalys R."/>
            <person name="Dunand C."/>
            <person name="Henrissat B."/>
            <person name="Grigoriev I.V."/>
            <person name="Hibbett D."/>
            <person name="Nagy L.G."/>
            <person name="Martin F.M."/>
        </authorList>
    </citation>
    <scope>NUCLEOTIDE SEQUENCE</scope>
    <source>
        <strain evidence="11">UH-Tt-Lm1</strain>
    </source>
</reference>
<evidence type="ECO:0000256" key="2">
    <source>
        <dbReference type="ARBA" id="ARBA00007357"/>
    </source>
</evidence>
<evidence type="ECO:0000256" key="6">
    <source>
        <dbReference type="ARBA" id="ARBA00022833"/>
    </source>
</evidence>
<dbReference type="InterPro" id="IPR024079">
    <property type="entry name" value="MetalloPept_cat_dom_sf"/>
</dbReference>
<dbReference type="PANTHER" id="PTHR11733">
    <property type="entry name" value="ZINC METALLOPROTEASE FAMILY M13 NEPRILYSIN-RELATED"/>
    <property type="match status" value="1"/>
</dbReference>
<dbReference type="Pfam" id="PF05649">
    <property type="entry name" value="Peptidase_M13_N"/>
    <property type="match status" value="1"/>
</dbReference>
<keyword evidence="8" id="KW-0812">Transmembrane</keyword>
<feature type="domain" description="Peptidase M13 N-terminal" evidence="10">
    <location>
        <begin position="138"/>
        <end position="580"/>
    </location>
</feature>
<feature type="transmembrane region" description="Helical" evidence="8">
    <location>
        <begin position="20"/>
        <end position="41"/>
    </location>
</feature>
<dbReference type="Pfam" id="PF01431">
    <property type="entry name" value="Peptidase_M13"/>
    <property type="match status" value="1"/>
</dbReference>
<dbReference type="PROSITE" id="PS51885">
    <property type="entry name" value="NEPRILYSIN"/>
    <property type="match status" value="1"/>
</dbReference>
<accession>A0A9P6HM15</accession>
<dbReference type="InterPro" id="IPR018497">
    <property type="entry name" value="Peptidase_M13_C"/>
</dbReference>
<comment type="cofactor">
    <cofactor evidence="1">
        <name>Zn(2+)</name>
        <dbReference type="ChEBI" id="CHEBI:29105"/>
    </cofactor>
</comment>
<dbReference type="Proteomes" id="UP000736335">
    <property type="component" value="Unassembled WGS sequence"/>
</dbReference>
<evidence type="ECO:0000256" key="8">
    <source>
        <dbReference type="SAM" id="Phobius"/>
    </source>
</evidence>
<dbReference type="InterPro" id="IPR000718">
    <property type="entry name" value="Peptidase_M13"/>
</dbReference>
<sequence length="851" mass="95446">RSFGQRLGDTLREPLTPLTLLLLLACLLFLLLSSVFIGLFAGTKHNLSLERGKHKEEDHTVTKILTTTGTTVVTSLSSTLSTETEFSTIFTATTSTETKLSTLTYTTTSVSTAVACGSADCIMLSAAVLSNLDTSADPCDSFYDFANGGWAKVHPIPSDKGSIANFGLVAEENRQIIKRFLEGNVDSASDAQSTFDHQILGKLRGLYGSCMNEKGLNKRGIKPLLKVVEEIQSLYRHGPDRAGDDLVDRRGLTAALTFLHSRGISALFNFYFDGDVKENPDMMTLWFSQPALGLPTKEYYEEKEIMKLYQEVIEKLLTAIYVAEEDEEEMPSTLSRFFKKPVFRVIEETAWPPWPWPPGGPDDGPKTPYERAAEHARKVVEFERALAKATLDLDILYGNPYATYNPVSVRDLSQTLSEVNFETYFTAFAPRNYPQKIIVTSPDYAKKLGRILADTSSQVVEAYLVTRAALELSPHLGLETEVWKAQRSLVEALQGIKKGAVGDRSVYCVEKVEEAMGFAAGRYFVNETFGGDSREKGEKVIFDIIKAFDHSLGKIEWMDEKSAEAAKKKADNIRVKVGYPLSPNTTNAASIARYYSLVKIDEDKFFENMLSASMNDEIKDWQKLGKPRDIQQWEMYPSMVNAYFDPPANEIVFPAGIMRPPFFNRAWPGYMNYGAFGMVAAHELTHAFDSSGRLYNENGKLEEWWTEETSEGFNERQKCISKQYSKYTIDDGKGGKAHVNVFLTSTENIGDSGLIQAYRAWKAQYSEDGNDYLLPGLDYTREQLFFIAFGRVWATNMRPEAALARLRSDPHSPARWRVDGTLRNVPEFAEAFNCPKGSPMNPKQSDRCILW</sequence>
<dbReference type="SUPFAM" id="SSF55486">
    <property type="entry name" value="Metalloproteases ('zincins'), catalytic domain"/>
    <property type="match status" value="2"/>
</dbReference>
<dbReference type="GO" id="GO:0004222">
    <property type="term" value="F:metalloendopeptidase activity"/>
    <property type="evidence" value="ECO:0007669"/>
    <property type="project" value="InterPro"/>
</dbReference>
<keyword evidence="12" id="KW-1185">Reference proteome</keyword>
<keyword evidence="3" id="KW-0645">Protease</keyword>
<dbReference type="CDD" id="cd08662">
    <property type="entry name" value="M13"/>
    <property type="match status" value="1"/>
</dbReference>
<keyword evidence="8" id="KW-0472">Membrane</keyword>
<dbReference type="Gene3D" id="3.40.390.10">
    <property type="entry name" value="Collagenase (Catalytic Domain)"/>
    <property type="match status" value="2"/>
</dbReference>
<dbReference type="AlphaFoldDB" id="A0A9P6HM15"/>
<keyword evidence="7 11" id="KW-0482">Metalloprotease</keyword>
<dbReference type="PRINTS" id="PR00786">
    <property type="entry name" value="NEPRILYSIN"/>
</dbReference>
<feature type="non-terminal residue" evidence="11">
    <location>
        <position position="1"/>
    </location>
</feature>
<dbReference type="OrthoDB" id="6475849at2759"/>
<dbReference type="GO" id="GO:0016485">
    <property type="term" value="P:protein processing"/>
    <property type="evidence" value="ECO:0007669"/>
    <property type="project" value="TreeGrafter"/>
</dbReference>